<reference evidence="2" key="1">
    <citation type="journal article" date="2014" name="Front. Microbiol.">
        <title>High frequency of phylogenetically diverse reductive dehalogenase-homologous genes in deep subseafloor sedimentary metagenomes.</title>
        <authorList>
            <person name="Kawai M."/>
            <person name="Futagami T."/>
            <person name="Toyoda A."/>
            <person name="Takaki Y."/>
            <person name="Nishi S."/>
            <person name="Hori S."/>
            <person name="Arai W."/>
            <person name="Tsubouchi T."/>
            <person name="Morono Y."/>
            <person name="Uchiyama I."/>
            <person name="Ito T."/>
            <person name="Fujiyama A."/>
            <person name="Inagaki F."/>
            <person name="Takami H."/>
        </authorList>
    </citation>
    <scope>NUCLEOTIDE SEQUENCE</scope>
    <source>
        <strain evidence="2">Expedition CK06-06</strain>
    </source>
</reference>
<protein>
    <recommendedName>
        <fullName evidence="1">Polymerase beta nucleotidyltransferase domain-containing protein</fullName>
    </recommendedName>
</protein>
<dbReference type="InterPro" id="IPR043519">
    <property type="entry name" value="NT_sf"/>
</dbReference>
<sequence length="92" mass="11247">MLLIMDIKLLIQQVNKLIKSHFADFKGTYFFGSRVHNNFTEDSDYDLLLTFEHKLNWKEKNLIYDIIADIEMKERIIIDIKTYYDRELKEIW</sequence>
<gene>
    <name evidence="2" type="ORF">S01H1_03601</name>
</gene>
<evidence type="ECO:0000259" key="1">
    <source>
        <dbReference type="Pfam" id="PF18765"/>
    </source>
</evidence>
<dbReference type="CDD" id="cd05403">
    <property type="entry name" value="NT_KNTase_like"/>
    <property type="match status" value="1"/>
</dbReference>
<dbReference type="SUPFAM" id="SSF81301">
    <property type="entry name" value="Nucleotidyltransferase"/>
    <property type="match status" value="1"/>
</dbReference>
<organism evidence="2">
    <name type="scientific">marine sediment metagenome</name>
    <dbReference type="NCBI Taxonomy" id="412755"/>
    <lineage>
        <taxon>unclassified sequences</taxon>
        <taxon>metagenomes</taxon>
        <taxon>ecological metagenomes</taxon>
    </lineage>
</organism>
<comment type="caution">
    <text evidence="2">The sequence shown here is derived from an EMBL/GenBank/DDBJ whole genome shotgun (WGS) entry which is preliminary data.</text>
</comment>
<evidence type="ECO:0000313" key="2">
    <source>
        <dbReference type="EMBL" id="GAF78765.1"/>
    </source>
</evidence>
<dbReference type="Pfam" id="PF18765">
    <property type="entry name" value="Polbeta"/>
    <property type="match status" value="1"/>
</dbReference>
<dbReference type="EMBL" id="BARS01001949">
    <property type="protein sequence ID" value="GAF78765.1"/>
    <property type="molecule type" value="Genomic_DNA"/>
</dbReference>
<accession>X0TRK6</accession>
<proteinExistence type="predicted"/>
<dbReference type="Gene3D" id="3.30.460.10">
    <property type="entry name" value="Beta Polymerase, domain 2"/>
    <property type="match status" value="1"/>
</dbReference>
<dbReference type="InterPro" id="IPR041633">
    <property type="entry name" value="Polbeta"/>
</dbReference>
<feature type="domain" description="Polymerase beta nucleotidyltransferase" evidence="1">
    <location>
        <begin position="13"/>
        <end position="77"/>
    </location>
</feature>
<name>X0TRK6_9ZZZZ</name>
<feature type="non-terminal residue" evidence="2">
    <location>
        <position position="92"/>
    </location>
</feature>
<dbReference type="AlphaFoldDB" id="X0TRK6"/>